<evidence type="ECO:0000313" key="1">
    <source>
        <dbReference type="EMBL" id="CDM60048.1"/>
    </source>
</evidence>
<reference evidence="1" key="1">
    <citation type="submission" date="2013-11" db="EMBL/GenBank/DDBJ databases">
        <title>Draft genome sequence of the broad-host-range Rhizobium sp. LPU83 strain, a member of the low-genetic diversity Oregon-like Rhizobium sp. group.</title>
        <authorList>
            <person name="Wibberg D."/>
            <person name="Puehler A."/>
            <person name="Schlueter A."/>
        </authorList>
    </citation>
    <scope>NUCLEOTIDE SEQUENCE [LARGE SCALE GENOMIC DNA]</scope>
    <source>
        <strain evidence="1">LPU83</strain>
        <plasmid evidence="1">pLPU83b</plasmid>
    </source>
</reference>
<keyword evidence="1" id="KW-0614">Plasmid</keyword>
<protein>
    <submittedName>
        <fullName evidence="1">Uncharacterized protein</fullName>
    </submittedName>
</protein>
<dbReference type="AlphaFoldDB" id="W6RM84"/>
<accession>W6RM84</accession>
<keyword evidence="2" id="KW-1185">Reference proteome</keyword>
<dbReference type="EMBL" id="CBYB010000005">
    <property type="protein sequence ID" value="CDM60048.1"/>
    <property type="molecule type" value="Genomic_DNA"/>
</dbReference>
<comment type="caution">
    <text evidence="1">The sequence shown here is derived from an EMBL/GenBank/DDBJ whole genome shotgun (WGS) entry which is preliminary data.</text>
</comment>
<name>W6RM84_9HYPH</name>
<gene>
    <name evidence="1" type="ORF">LPU83_pLPU83b_0048</name>
</gene>
<evidence type="ECO:0000313" key="2">
    <source>
        <dbReference type="Proteomes" id="UP000019443"/>
    </source>
</evidence>
<sequence>MALVMYSLDGTLRWTQIWPYSSLSARVGGAGEVGRRREMAAKGWTGSPTARDDLGHRHASWFFSLTVTCITHPLSLAFLTIAEVGTIEAAHIAASTGYQRIGFAFSRRATKVLPLF</sequence>
<proteinExistence type="predicted"/>
<dbReference type="Proteomes" id="UP000019443">
    <property type="component" value="Unassembled WGS sequence"/>
</dbReference>
<geneLocation type="plasmid" evidence="1">
    <name>pLPU83b</name>
</geneLocation>
<organism evidence="1 2">
    <name type="scientific">Rhizobium favelukesii</name>
    <dbReference type="NCBI Taxonomy" id="348824"/>
    <lineage>
        <taxon>Bacteria</taxon>
        <taxon>Pseudomonadati</taxon>
        <taxon>Pseudomonadota</taxon>
        <taxon>Alphaproteobacteria</taxon>
        <taxon>Hyphomicrobiales</taxon>
        <taxon>Rhizobiaceae</taxon>
        <taxon>Rhizobium/Agrobacterium group</taxon>
        <taxon>Rhizobium</taxon>
    </lineage>
</organism>